<evidence type="ECO:0000256" key="3">
    <source>
        <dbReference type="ARBA" id="ARBA00023277"/>
    </source>
</evidence>
<proteinExistence type="predicted"/>
<dbReference type="PIRSF" id="PIRSF000808">
    <property type="entry name" value="GalT"/>
    <property type="match status" value="1"/>
</dbReference>
<dbReference type="GO" id="GO:0008108">
    <property type="term" value="F:UDP-glucose:hexose-1-phosphate uridylyltransferase activity"/>
    <property type="evidence" value="ECO:0007669"/>
    <property type="project" value="UniProtKB-UniRule"/>
</dbReference>
<dbReference type="PANTHER" id="PTHR42763:SF2">
    <property type="entry name" value="ADP-GLUCOSE PHOSPHORYLASE"/>
    <property type="match status" value="1"/>
</dbReference>
<dbReference type="InterPro" id="IPR005849">
    <property type="entry name" value="GalP_Utransf_N"/>
</dbReference>
<evidence type="ECO:0000256" key="2">
    <source>
        <dbReference type="ARBA" id="ARBA00022695"/>
    </source>
</evidence>
<dbReference type="SUPFAM" id="SSF54197">
    <property type="entry name" value="HIT-like"/>
    <property type="match status" value="2"/>
</dbReference>
<evidence type="ECO:0000313" key="10">
    <source>
        <dbReference type="Proteomes" id="UP000000933"/>
    </source>
</evidence>
<dbReference type="EC" id="2.7.7.12" evidence="4"/>
<dbReference type="GO" id="GO:0008270">
    <property type="term" value="F:zinc ion binding"/>
    <property type="evidence" value="ECO:0007669"/>
    <property type="project" value="InterPro"/>
</dbReference>
<dbReference type="Proteomes" id="UP000000933">
    <property type="component" value="Chromosome"/>
</dbReference>
<evidence type="ECO:0000259" key="8">
    <source>
        <dbReference type="Pfam" id="PF01087"/>
    </source>
</evidence>
<feature type="region of interest" description="Disordered" evidence="7">
    <location>
        <begin position="64"/>
        <end position="93"/>
    </location>
</feature>
<evidence type="ECO:0000256" key="5">
    <source>
        <dbReference type="PIRSR" id="PIRSR000808-1"/>
    </source>
</evidence>
<feature type="binding site" evidence="6">
    <location>
        <position position="95"/>
    </location>
    <ligand>
        <name>Zn(2+)</name>
        <dbReference type="ChEBI" id="CHEBI:29105"/>
    </ligand>
</feature>
<sequence>MSQCSYQGVAKRDPWGRLCVRSAPICPCPVLEPLFSSFSYFVMAPSYTPETRQDRITNRWVAFAPSRSDRPKHTEAESASSPPSKPPPVEGCPFCPGHEAMLPSVIWEKPQEAPPGWTTRVVPNKYAALAPDQNGAPRSGTLYRTRASRGRQEVIIDTPRHHQPLAHMSVAQVDAVLETYLQRYHAIRSADEELIPALFRNHGARAGASIPHPHSQLIAPNFRPPQIEREERAARARYEELGACPYCVMIENELDTEDRLVWTNEAFVVFVPFAAEVPYEMWILPRTHDPEFGRLAAEDRTALAQALRAVLQRLHQCLNDPDYNFFVRTALDYDTSQAHLHWSLRIRPRTTVQAGYEVGTGHRINPSIPERDAAVLRRPDGDTDDNPA</sequence>
<evidence type="ECO:0000256" key="4">
    <source>
        <dbReference type="NCBIfam" id="TIGR00209"/>
    </source>
</evidence>
<dbReference type="KEGG" id="srm:SRM_01476"/>
<dbReference type="InterPro" id="IPR036265">
    <property type="entry name" value="HIT-like_sf"/>
</dbReference>
<feature type="binding site" evidence="6">
    <location>
        <position position="161"/>
    </location>
    <ligand>
        <name>Zn(2+)</name>
        <dbReference type="ChEBI" id="CHEBI:29105"/>
    </ligand>
</feature>
<keyword evidence="6" id="KW-0479">Metal-binding</keyword>
<accession>D5H8P2</accession>
<organism evidence="9 10">
    <name type="scientific">Salinibacter ruber (strain M8)</name>
    <dbReference type="NCBI Taxonomy" id="761659"/>
    <lineage>
        <taxon>Bacteria</taxon>
        <taxon>Pseudomonadati</taxon>
        <taxon>Rhodothermota</taxon>
        <taxon>Rhodothermia</taxon>
        <taxon>Rhodothermales</taxon>
        <taxon>Salinibacteraceae</taxon>
        <taxon>Salinibacter</taxon>
    </lineage>
</organism>
<reference evidence="9 10" key="1">
    <citation type="journal article" date="2010" name="ISME J.">
        <title>Fine-scale evolution: genomic, phenotypic and ecological differentiation in two coexisting Salinibacter ruber strains.</title>
        <authorList>
            <person name="Pena A."/>
            <person name="Teeling H."/>
            <person name="Huerta-Cepas J."/>
            <person name="Santos F."/>
            <person name="Yarza P."/>
            <person name="Brito-Echeverria J."/>
            <person name="Lucio M."/>
            <person name="Schmitt-Kopplin P."/>
            <person name="Meseguer I."/>
            <person name="Schenowitz C."/>
            <person name="Dossat C."/>
            <person name="Barbe V."/>
            <person name="Dopazo J."/>
            <person name="Rossello-Mora R."/>
            <person name="Schuler M."/>
            <person name="Glockner F.O."/>
            <person name="Amann R."/>
            <person name="Gabaldon T."/>
            <person name="Anton J."/>
        </authorList>
    </citation>
    <scope>NUCLEOTIDE SEQUENCE [LARGE SCALE GENOMIC DNA]</scope>
    <source>
        <strain evidence="9 10">M8</strain>
    </source>
</reference>
<dbReference type="AlphaFoldDB" id="D5H8P2"/>
<dbReference type="HOGENOM" id="CLU_029960_1_0_10"/>
<gene>
    <name evidence="9" type="primary">galT</name>
    <name evidence="9" type="ordered locus">SRM_01476</name>
</gene>
<dbReference type="Gene3D" id="3.30.428.10">
    <property type="entry name" value="HIT-like"/>
    <property type="match status" value="2"/>
</dbReference>
<feature type="compositionally biased region" description="Basic and acidic residues" evidence="7">
    <location>
        <begin position="67"/>
        <end position="76"/>
    </location>
</feature>
<comment type="cofactor">
    <cofactor evidence="6">
        <name>Zn(2+)</name>
        <dbReference type="ChEBI" id="CHEBI:29105"/>
    </cofactor>
    <text evidence="6">Binds 1 zinc ion per subunit.</text>
</comment>
<feature type="active site" description="Tele-UMP-histidine intermediate" evidence="5">
    <location>
        <position position="214"/>
    </location>
</feature>
<evidence type="ECO:0000313" key="9">
    <source>
        <dbReference type="EMBL" id="CBH24397.1"/>
    </source>
</evidence>
<reference evidence="10" key="2">
    <citation type="submission" date="2010-04" db="EMBL/GenBank/DDBJ databases">
        <title>Genome sequence of Salinibacter ruber M8.</title>
        <authorList>
            <consortium name="Genoscope"/>
        </authorList>
    </citation>
    <scope>NUCLEOTIDE SEQUENCE [LARGE SCALE GENOMIC DNA]</scope>
    <source>
        <strain evidence="10">M8</strain>
    </source>
</reference>
<feature type="binding site" evidence="6">
    <location>
        <position position="92"/>
    </location>
    <ligand>
        <name>Zn(2+)</name>
        <dbReference type="ChEBI" id="CHEBI:29105"/>
    </ligand>
</feature>
<evidence type="ECO:0000256" key="7">
    <source>
        <dbReference type="SAM" id="MobiDB-lite"/>
    </source>
</evidence>
<dbReference type="EMBL" id="FP565814">
    <property type="protein sequence ID" value="CBH24397.1"/>
    <property type="molecule type" value="Genomic_DNA"/>
</dbReference>
<dbReference type="Pfam" id="PF01087">
    <property type="entry name" value="GalP_UDP_transf"/>
    <property type="match status" value="1"/>
</dbReference>
<keyword evidence="2 9" id="KW-0548">Nucleotidyltransferase</keyword>
<keyword evidence="6" id="KW-0862">Zinc</keyword>
<keyword evidence="3" id="KW-0119">Carbohydrate metabolism</keyword>
<protein>
    <recommendedName>
        <fullName evidence="4">Galactose-1-phosphate uridylyltransferase</fullName>
        <ecNumber evidence="4">2.7.7.12</ecNumber>
    </recommendedName>
</protein>
<feature type="domain" description="Galactose-1-phosphate uridyl transferase N-terminal" evidence="8">
    <location>
        <begin position="47"/>
        <end position="224"/>
    </location>
</feature>
<dbReference type="InterPro" id="IPR001937">
    <property type="entry name" value="GalP_UDPtransf1"/>
</dbReference>
<keyword evidence="1 9" id="KW-0808">Transferase</keyword>
<name>D5H8P2_SALRM</name>
<evidence type="ECO:0000256" key="1">
    <source>
        <dbReference type="ARBA" id="ARBA00022679"/>
    </source>
</evidence>
<dbReference type="InterPro" id="IPR053177">
    <property type="entry name" value="ADP-glucose_phosphorylase"/>
</dbReference>
<feature type="binding site" evidence="6">
    <location>
        <position position="212"/>
    </location>
    <ligand>
        <name>Zn(2+)</name>
        <dbReference type="ChEBI" id="CHEBI:29105"/>
    </ligand>
</feature>
<evidence type="ECO:0000256" key="6">
    <source>
        <dbReference type="PIRSR" id="PIRSR000808-3"/>
    </source>
</evidence>
<dbReference type="GO" id="GO:0006012">
    <property type="term" value="P:galactose metabolic process"/>
    <property type="evidence" value="ECO:0007669"/>
    <property type="project" value="UniProtKB-UniRule"/>
</dbReference>
<dbReference type="NCBIfam" id="TIGR00209">
    <property type="entry name" value="galT_1"/>
    <property type="match status" value="1"/>
</dbReference>
<dbReference type="PANTHER" id="PTHR42763">
    <property type="entry name" value="ADP-GLUCOSE PHOSPHORYLASE"/>
    <property type="match status" value="1"/>
</dbReference>